<keyword evidence="3 4" id="KW-0238">DNA-binding</keyword>
<dbReference type="GO" id="GO:0003677">
    <property type="term" value="F:DNA binding"/>
    <property type="evidence" value="ECO:0007669"/>
    <property type="project" value="UniProtKB-KW"/>
</dbReference>
<evidence type="ECO:0000256" key="3">
    <source>
        <dbReference type="ARBA" id="ARBA00023125"/>
    </source>
</evidence>
<evidence type="ECO:0000256" key="2">
    <source>
        <dbReference type="ARBA" id="ARBA00022884"/>
    </source>
</evidence>
<evidence type="ECO:0000256" key="4">
    <source>
        <dbReference type="PIRNR" id="PIRNR016821"/>
    </source>
</evidence>
<dbReference type="PROSITE" id="PS50889">
    <property type="entry name" value="S4"/>
    <property type="match status" value="1"/>
</dbReference>
<dbReference type="KEGG" id="laq:GLA29479_1482"/>
<comment type="similarity">
    <text evidence="1 4">Belongs to the HSP15 family.</text>
</comment>
<dbReference type="KEGG" id="lab:LA76x_2021"/>
<dbReference type="GO" id="GO:0034605">
    <property type="term" value="P:cellular response to heat"/>
    <property type="evidence" value="ECO:0007669"/>
    <property type="project" value="InterPro"/>
</dbReference>
<evidence type="ECO:0000256" key="1">
    <source>
        <dbReference type="ARBA" id="ARBA00008396"/>
    </source>
</evidence>
<dbReference type="InterPro" id="IPR002942">
    <property type="entry name" value="S4_RNA-bd"/>
</dbReference>
<name>A0A0S2DV19_LYSAN</name>
<protein>
    <recommendedName>
        <fullName evidence="4">Heat shock protein 15</fullName>
    </recommendedName>
</protein>
<keyword evidence="2 4" id="KW-0694">RNA-binding</keyword>
<sequence length="145" mass="15972">MVSFAPMSKQEIPSPPPQASVRLDLWLWAARFFKTRSLARQAVETGKVEIGGQRGKASRALRVGDALRIARGEEIFEIAVLGLSDTRGPASVAQSLYAETEASRLAREQARAMRVAERNGYRAPETKPDKRARRLIKALGDIDAL</sequence>
<evidence type="ECO:0000313" key="7">
    <source>
        <dbReference type="Proteomes" id="UP000060787"/>
    </source>
</evidence>
<dbReference type="InterPro" id="IPR036986">
    <property type="entry name" value="S4_RNA-bd_sf"/>
</dbReference>
<evidence type="ECO:0000259" key="5">
    <source>
        <dbReference type="SMART" id="SM00363"/>
    </source>
</evidence>
<dbReference type="CDD" id="cd00165">
    <property type="entry name" value="S4"/>
    <property type="match status" value="1"/>
</dbReference>
<dbReference type="eggNOG" id="COG1188">
    <property type="taxonomic scope" value="Bacteria"/>
</dbReference>
<keyword evidence="7" id="KW-1185">Reference proteome</keyword>
<gene>
    <name evidence="6" type="ORF">LA76x_2021</name>
</gene>
<dbReference type="STRING" id="84531.LA76x_2021"/>
<proteinExistence type="inferred from homology"/>
<dbReference type="GO" id="GO:0003727">
    <property type="term" value="F:single-stranded RNA binding"/>
    <property type="evidence" value="ECO:0007669"/>
    <property type="project" value="InterPro"/>
</dbReference>
<dbReference type="Gene3D" id="3.10.290.10">
    <property type="entry name" value="RNA-binding S4 domain"/>
    <property type="match status" value="1"/>
</dbReference>
<dbReference type="SUPFAM" id="SSF55174">
    <property type="entry name" value="Alpha-L RNA-binding motif"/>
    <property type="match status" value="1"/>
</dbReference>
<organism evidence="6 7">
    <name type="scientific">Lysobacter antibioticus</name>
    <dbReference type="NCBI Taxonomy" id="84531"/>
    <lineage>
        <taxon>Bacteria</taxon>
        <taxon>Pseudomonadati</taxon>
        <taxon>Pseudomonadota</taxon>
        <taxon>Gammaproteobacteria</taxon>
        <taxon>Lysobacterales</taxon>
        <taxon>Lysobacteraceae</taxon>
        <taxon>Lysobacter</taxon>
    </lineage>
</organism>
<feature type="domain" description="RNA-binding S4" evidence="5">
    <location>
        <begin position="21"/>
        <end position="83"/>
    </location>
</feature>
<dbReference type="InterPro" id="IPR025708">
    <property type="entry name" value="HSP15"/>
</dbReference>
<dbReference type="PATRIC" id="fig|84531.7.peg.1463"/>
<reference evidence="6 7" key="1">
    <citation type="journal article" date="2015" name="BMC Genomics">
        <title>Comparative genomics and metabolic profiling of the genus Lysobacter.</title>
        <authorList>
            <person name="de Bruijn I."/>
            <person name="Cheng X."/>
            <person name="de Jager V."/>
            <person name="Exposito R.G."/>
            <person name="Watrous J."/>
            <person name="Patel N."/>
            <person name="Postma J."/>
            <person name="Dorrestein P.C."/>
            <person name="Kobayashi D."/>
            <person name="Raaijmakers J.M."/>
        </authorList>
    </citation>
    <scope>NUCLEOTIDE SEQUENCE [LARGE SCALE GENOMIC DNA]</scope>
    <source>
        <strain evidence="6 7">76</strain>
    </source>
</reference>
<dbReference type="Proteomes" id="UP000060787">
    <property type="component" value="Chromosome"/>
</dbReference>
<dbReference type="Pfam" id="PF01479">
    <property type="entry name" value="S4"/>
    <property type="match status" value="1"/>
</dbReference>
<dbReference type="AlphaFoldDB" id="A0A0S2DV19"/>
<dbReference type="PIRSF" id="PIRSF016821">
    <property type="entry name" value="HSP15"/>
    <property type="match status" value="1"/>
</dbReference>
<dbReference type="EMBL" id="CP011129">
    <property type="protein sequence ID" value="ALN80164.1"/>
    <property type="molecule type" value="Genomic_DNA"/>
</dbReference>
<evidence type="ECO:0000313" key="6">
    <source>
        <dbReference type="EMBL" id="ALN80164.1"/>
    </source>
</evidence>
<accession>A0A0S2DV19</accession>
<dbReference type="SMART" id="SM00363">
    <property type="entry name" value="S4"/>
    <property type="match status" value="1"/>
</dbReference>
<dbReference type="GO" id="GO:0043023">
    <property type="term" value="F:ribosomal large subunit binding"/>
    <property type="evidence" value="ECO:0007669"/>
    <property type="project" value="InterPro"/>
</dbReference>